<dbReference type="PANTHER" id="PTHR46573">
    <property type="entry name" value="WD REPEAT, SAM AND U-BOX DOMAIN-CONTAINING PROTEIN 1"/>
    <property type="match status" value="1"/>
</dbReference>
<protein>
    <recommendedName>
        <fullName evidence="2">U-box domain-containing protein</fullName>
    </recommendedName>
</protein>
<reference evidence="3 4" key="1">
    <citation type="journal article" date="2024" name="Nat. Commun.">
        <title>Phylogenomics reveals the evolutionary origins of lichenization in chlorophyte algae.</title>
        <authorList>
            <person name="Puginier C."/>
            <person name="Libourel C."/>
            <person name="Otte J."/>
            <person name="Skaloud P."/>
            <person name="Haon M."/>
            <person name="Grisel S."/>
            <person name="Petersen M."/>
            <person name="Berrin J.G."/>
            <person name="Delaux P.M."/>
            <person name="Dal Grande F."/>
            <person name="Keller J."/>
        </authorList>
    </citation>
    <scope>NUCLEOTIDE SEQUENCE [LARGE SCALE GENOMIC DNA]</scope>
    <source>
        <strain evidence="3 4">SAG 2043</strain>
    </source>
</reference>
<feature type="domain" description="U-box" evidence="2">
    <location>
        <begin position="66"/>
        <end position="138"/>
    </location>
</feature>
<dbReference type="InterPro" id="IPR052085">
    <property type="entry name" value="WD-SAM-U-box"/>
</dbReference>
<dbReference type="InterPro" id="IPR003613">
    <property type="entry name" value="Ubox_domain"/>
</dbReference>
<dbReference type="SUPFAM" id="SSF57850">
    <property type="entry name" value="RING/U-box"/>
    <property type="match status" value="1"/>
</dbReference>
<dbReference type="Pfam" id="PF04564">
    <property type="entry name" value="U-box"/>
    <property type="match status" value="1"/>
</dbReference>
<evidence type="ECO:0000259" key="2">
    <source>
        <dbReference type="PROSITE" id="PS51698"/>
    </source>
</evidence>
<gene>
    <name evidence="3" type="ORF">WJX72_006422</name>
</gene>
<dbReference type="InterPro" id="IPR013083">
    <property type="entry name" value="Znf_RING/FYVE/PHD"/>
</dbReference>
<dbReference type="SMART" id="SM00504">
    <property type="entry name" value="Ubox"/>
    <property type="match status" value="1"/>
</dbReference>
<sequence length="138" mass="15051">MGSNSDFREAAGPHQPSAEHKQLSCTALSLSTVEPMASGCATRAARSGGAHGHHGGAVPESLEALRTLDEMECPITHEVMTDPVIAADGYTYERSAIEAWFEMHDTLPMTNEVVECKVLIPNILMRRMIQRCRDQTGQ</sequence>
<proteinExistence type="predicted"/>
<dbReference type="AlphaFoldDB" id="A0AAW1PLT4"/>
<evidence type="ECO:0000256" key="1">
    <source>
        <dbReference type="SAM" id="MobiDB-lite"/>
    </source>
</evidence>
<dbReference type="PROSITE" id="PS51698">
    <property type="entry name" value="U_BOX"/>
    <property type="match status" value="1"/>
</dbReference>
<organism evidence="3 4">
    <name type="scientific">[Myrmecia] bisecta</name>
    <dbReference type="NCBI Taxonomy" id="41462"/>
    <lineage>
        <taxon>Eukaryota</taxon>
        <taxon>Viridiplantae</taxon>
        <taxon>Chlorophyta</taxon>
        <taxon>core chlorophytes</taxon>
        <taxon>Trebouxiophyceae</taxon>
        <taxon>Trebouxiales</taxon>
        <taxon>Trebouxiaceae</taxon>
        <taxon>Myrmecia</taxon>
    </lineage>
</organism>
<accession>A0AAW1PLT4</accession>
<dbReference type="EMBL" id="JALJOR010000011">
    <property type="protein sequence ID" value="KAK9808919.1"/>
    <property type="molecule type" value="Genomic_DNA"/>
</dbReference>
<keyword evidence="4" id="KW-1185">Reference proteome</keyword>
<dbReference type="CDD" id="cd16655">
    <property type="entry name" value="RING-Ubox_WDSUB1-like"/>
    <property type="match status" value="1"/>
</dbReference>
<evidence type="ECO:0000313" key="4">
    <source>
        <dbReference type="Proteomes" id="UP001489004"/>
    </source>
</evidence>
<feature type="compositionally biased region" description="Basic and acidic residues" evidence="1">
    <location>
        <begin position="1"/>
        <end position="22"/>
    </location>
</feature>
<name>A0AAW1PLT4_9CHLO</name>
<dbReference type="PANTHER" id="PTHR46573:SF1">
    <property type="entry name" value="WD REPEAT, SAM AND U-BOX DOMAIN-CONTAINING PROTEIN 1"/>
    <property type="match status" value="1"/>
</dbReference>
<dbReference type="Proteomes" id="UP001489004">
    <property type="component" value="Unassembled WGS sequence"/>
</dbReference>
<dbReference type="GO" id="GO:0004842">
    <property type="term" value="F:ubiquitin-protein transferase activity"/>
    <property type="evidence" value="ECO:0007669"/>
    <property type="project" value="InterPro"/>
</dbReference>
<feature type="region of interest" description="Disordered" evidence="1">
    <location>
        <begin position="1"/>
        <end position="23"/>
    </location>
</feature>
<evidence type="ECO:0000313" key="3">
    <source>
        <dbReference type="EMBL" id="KAK9808919.1"/>
    </source>
</evidence>
<dbReference type="Gene3D" id="3.30.40.10">
    <property type="entry name" value="Zinc/RING finger domain, C3HC4 (zinc finger)"/>
    <property type="match status" value="1"/>
</dbReference>
<dbReference type="GO" id="GO:0016567">
    <property type="term" value="P:protein ubiquitination"/>
    <property type="evidence" value="ECO:0007669"/>
    <property type="project" value="InterPro"/>
</dbReference>
<comment type="caution">
    <text evidence="3">The sequence shown here is derived from an EMBL/GenBank/DDBJ whole genome shotgun (WGS) entry which is preliminary data.</text>
</comment>